<dbReference type="STRING" id="1156417.Y919_09295"/>
<dbReference type="EMBL" id="AZTB01000051">
    <property type="protein sequence ID" value="KGG79886.1"/>
    <property type="molecule type" value="Genomic_DNA"/>
</dbReference>
<reference evidence="1 2" key="1">
    <citation type="submission" date="2013-12" db="EMBL/GenBank/DDBJ databases">
        <title>Draft genome sequence of Caloranaerobacter sp. H53214.</title>
        <authorList>
            <person name="Jiang L.J."/>
            <person name="Shao Z.Z."/>
            <person name="Long M.N."/>
        </authorList>
    </citation>
    <scope>NUCLEOTIDE SEQUENCE [LARGE SCALE GENOMIC DNA]</scope>
    <source>
        <strain evidence="1 2">H53214</strain>
    </source>
</reference>
<name>A0A096DKR8_9FIRM</name>
<accession>A0A096DKR8</accession>
<proteinExistence type="predicted"/>
<sequence length="187" mass="22266">MCILKLTDYKAEIAERICIDRFENDLMLALNNFSERDIKSTIQLIKNSIIELEEKGVIFDLRLINLYCIMNLGLAWSMYRKGKIIQKEESVIGRIFKIDETKLKEKLIIYLTEQKNYKLLIEDISYRYFTLYLSRHIKDIMNRMEVGFHPSILDEVDLKNVFINFLKKFSVDLLIMGIIDEYQRCSD</sequence>
<protein>
    <submittedName>
        <fullName evidence="1">Uncharacterized protein</fullName>
    </submittedName>
</protein>
<gene>
    <name evidence="1" type="ORF">Y919_09295</name>
</gene>
<comment type="caution">
    <text evidence="1">The sequence shown here is derived from an EMBL/GenBank/DDBJ whole genome shotgun (WGS) entry which is preliminary data.</text>
</comment>
<dbReference type="Proteomes" id="UP000029622">
    <property type="component" value="Unassembled WGS sequence"/>
</dbReference>
<dbReference type="AlphaFoldDB" id="A0A096DKR8"/>
<dbReference type="RefSeq" id="WP_035164188.1">
    <property type="nucleotide sequence ID" value="NZ_AZTB01000051.1"/>
</dbReference>
<evidence type="ECO:0000313" key="2">
    <source>
        <dbReference type="Proteomes" id="UP000029622"/>
    </source>
</evidence>
<organism evidence="1 2">
    <name type="scientific">Caloranaerobacter azorensis H53214</name>
    <dbReference type="NCBI Taxonomy" id="1156417"/>
    <lineage>
        <taxon>Bacteria</taxon>
        <taxon>Bacillati</taxon>
        <taxon>Bacillota</taxon>
        <taxon>Tissierellia</taxon>
        <taxon>Tissierellales</taxon>
        <taxon>Thermohalobacteraceae</taxon>
        <taxon>Caloranaerobacter</taxon>
    </lineage>
</organism>
<evidence type="ECO:0000313" key="1">
    <source>
        <dbReference type="EMBL" id="KGG79886.1"/>
    </source>
</evidence>